<dbReference type="EMBL" id="ANAH02000064">
    <property type="protein sequence ID" value="EPX57277.1"/>
    <property type="molecule type" value="Genomic_DNA"/>
</dbReference>
<dbReference type="Proteomes" id="UP000011682">
    <property type="component" value="Unassembled WGS sequence"/>
</dbReference>
<accession>S9P4X8</accession>
<comment type="caution">
    <text evidence="2">The sequence shown here is derived from an EMBL/GenBank/DDBJ whole genome shotgun (WGS) entry which is preliminary data.</text>
</comment>
<reference evidence="2" key="1">
    <citation type="submission" date="2013-05" db="EMBL/GenBank/DDBJ databases">
        <title>Genome assembly of Cystobacter fuscus DSM 2262.</title>
        <authorList>
            <person name="Sharma G."/>
            <person name="Khatri I."/>
            <person name="Kaur C."/>
            <person name="Mayilraj S."/>
            <person name="Subramanian S."/>
        </authorList>
    </citation>
    <scope>NUCLEOTIDE SEQUENCE [LARGE SCALE GENOMIC DNA]</scope>
    <source>
        <strain evidence="2">DSM 2262</strain>
    </source>
</reference>
<keyword evidence="3" id="KW-1185">Reference proteome</keyword>
<organism evidence="2 3">
    <name type="scientific">Cystobacter fuscus (strain ATCC 25194 / DSM 2262 / NBRC 100088 / M29)</name>
    <dbReference type="NCBI Taxonomy" id="1242864"/>
    <lineage>
        <taxon>Bacteria</taxon>
        <taxon>Pseudomonadati</taxon>
        <taxon>Myxococcota</taxon>
        <taxon>Myxococcia</taxon>
        <taxon>Myxococcales</taxon>
        <taxon>Cystobacterineae</taxon>
        <taxon>Archangiaceae</taxon>
        <taxon>Cystobacter</taxon>
    </lineage>
</organism>
<evidence type="ECO:0000256" key="1">
    <source>
        <dbReference type="SAM" id="MobiDB-lite"/>
    </source>
</evidence>
<dbReference type="AlphaFoldDB" id="S9P4X8"/>
<feature type="region of interest" description="Disordered" evidence="1">
    <location>
        <begin position="1"/>
        <end position="22"/>
    </location>
</feature>
<name>S9P4X8_CYSF2</name>
<sequence>MQMPCVPERGPGGTRGPGGFIERSATVSGVALTFHEG</sequence>
<evidence type="ECO:0000313" key="3">
    <source>
        <dbReference type="Proteomes" id="UP000011682"/>
    </source>
</evidence>
<evidence type="ECO:0000313" key="2">
    <source>
        <dbReference type="EMBL" id="EPX57277.1"/>
    </source>
</evidence>
<protein>
    <submittedName>
        <fullName evidence="2">Uncharacterized protein</fullName>
    </submittedName>
</protein>
<feature type="compositionally biased region" description="Gly residues" evidence="1">
    <location>
        <begin position="10"/>
        <end position="19"/>
    </location>
</feature>
<proteinExistence type="predicted"/>
<gene>
    <name evidence="2" type="ORF">D187_007031</name>
</gene>